<gene>
    <name evidence="2" type="ORF">CXB51_019502</name>
</gene>
<dbReference type="InterPro" id="IPR036397">
    <property type="entry name" value="RNaseH_sf"/>
</dbReference>
<dbReference type="Gene3D" id="3.30.420.10">
    <property type="entry name" value="Ribonuclease H-like superfamily/Ribonuclease H"/>
    <property type="match status" value="1"/>
</dbReference>
<reference evidence="2 3" key="1">
    <citation type="journal article" date="2021" name="bioRxiv">
        <title>The Gossypium anomalum genome as a resource for cotton improvement and evolutionary analysis of hybrid incompatibility.</title>
        <authorList>
            <person name="Grover C.E."/>
            <person name="Yuan D."/>
            <person name="Arick M.A."/>
            <person name="Miller E.R."/>
            <person name="Hu G."/>
            <person name="Peterson D.G."/>
            <person name="Wendel J.F."/>
            <person name="Udall J.A."/>
        </authorList>
    </citation>
    <scope>NUCLEOTIDE SEQUENCE [LARGE SCALE GENOMIC DNA]</scope>
    <source>
        <strain evidence="2">JFW-Udall</strain>
        <tissue evidence="2">Leaf</tissue>
    </source>
</reference>
<evidence type="ECO:0000259" key="1">
    <source>
        <dbReference type="Pfam" id="PF13456"/>
    </source>
</evidence>
<proteinExistence type="predicted"/>
<dbReference type="OrthoDB" id="984775at2759"/>
<evidence type="ECO:0000313" key="3">
    <source>
        <dbReference type="Proteomes" id="UP000701853"/>
    </source>
</evidence>
<feature type="domain" description="RNase H type-1" evidence="1">
    <location>
        <begin position="6"/>
        <end position="123"/>
    </location>
</feature>
<dbReference type="InterPro" id="IPR002156">
    <property type="entry name" value="RNaseH_domain"/>
</dbReference>
<dbReference type="EMBL" id="JAHUZN010000008">
    <property type="protein sequence ID" value="KAG8486209.1"/>
    <property type="molecule type" value="Genomic_DNA"/>
</dbReference>
<comment type="caution">
    <text evidence="2">The sequence shown here is derived from an EMBL/GenBank/DDBJ whole genome shotgun (WGS) entry which is preliminary data.</text>
</comment>
<sequence>MFIFQDGSVRFDEGFAVDGGCVRDHNGGWIIGFAKYLGSCTVLEVELWRILDGLNLILDRHFEKILIQTDSTEAINAILDNSSGSPNSALVRKIYLILRKMKQWKIQYIPREDNLIADSLAKSVRTRRICLRLFENPPLRV</sequence>
<name>A0A8J5YIF6_9ROSI</name>
<dbReference type="GO" id="GO:0004523">
    <property type="term" value="F:RNA-DNA hybrid ribonuclease activity"/>
    <property type="evidence" value="ECO:0007669"/>
    <property type="project" value="InterPro"/>
</dbReference>
<accession>A0A8J5YIF6</accession>
<dbReference type="PANTHER" id="PTHR47723:SF19">
    <property type="entry name" value="POLYNUCLEOTIDYL TRANSFERASE, RIBONUCLEASE H-LIKE SUPERFAMILY PROTEIN"/>
    <property type="match status" value="1"/>
</dbReference>
<evidence type="ECO:0000313" key="2">
    <source>
        <dbReference type="EMBL" id="KAG8486209.1"/>
    </source>
</evidence>
<keyword evidence="3" id="KW-1185">Reference proteome</keyword>
<protein>
    <recommendedName>
        <fullName evidence="1">RNase H type-1 domain-containing protein</fullName>
    </recommendedName>
</protein>
<dbReference type="Pfam" id="PF13456">
    <property type="entry name" value="RVT_3"/>
    <property type="match status" value="1"/>
</dbReference>
<dbReference type="Proteomes" id="UP000701853">
    <property type="component" value="Chromosome 8"/>
</dbReference>
<dbReference type="GO" id="GO:0003676">
    <property type="term" value="F:nucleic acid binding"/>
    <property type="evidence" value="ECO:0007669"/>
    <property type="project" value="InterPro"/>
</dbReference>
<organism evidence="2 3">
    <name type="scientific">Gossypium anomalum</name>
    <dbReference type="NCBI Taxonomy" id="47600"/>
    <lineage>
        <taxon>Eukaryota</taxon>
        <taxon>Viridiplantae</taxon>
        <taxon>Streptophyta</taxon>
        <taxon>Embryophyta</taxon>
        <taxon>Tracheophyta</taxon>
        <taxon>Spermatophyta</taxon>
        <taxon>Magnoliopsida</taxon>
        <taxon>eudicotyledons</taxon>
        <taxon>Gunneridae</taxon>
        <taxon>Pentapetalae</taxon>
        <taxon>rosids</taxon>
        <taxon>malvids</taxon>
        <taxon>Malvales</taxon>
        <taxon>Malvaceae</taxon>
        <taxon>Malvoideae</taxon>
        <taxon>Gossypium</taxon>
    </lineage>
</organism>
<dbReference type="InterPro" id="IPR053151">
    <property type="entry name" value="RNase_H-like"/>
</dbReference>
<dbReference type="PANTHER" id="PTHR47723">
    <property type="entry name" value="OS05G0353850 PROTEIN"/>
    <property type="match status" value="1"/>
</dbReference>
<dbReference type="AlphaFoldDB" id="A0A8J5YIF6"/>
<dbReference type="InterPro" id="IPR044730">
    <property type="entry name" value="RNase_H-like_dom_plant"/>
</dbReference>
<dbReference type="CDD" id="cd06222">
    <property type="entry name" value="RNase_H_like"/>
    <property type="match status" value="1"/>
</dbReference>
<dbReference type="InterPro" id="IPR012337">
    <property type="entry name" value="RNaseH-like_sf"/>
</dbReference>
<dbReference type="SUPFAM" id="SSF53098">
    <property type="entry name" value="Ribonuclease H-like"/>
    <property type="match status" value="1"/>
</dbReference>